<accession>A0A6A5RR38</accession>
<protein>
    <recommendedName>
        <fullName evidence="5">Transmembrane protein</fullName>
    </recommendedName>
</protein>
<keyword evidence="2" id="KW-0472">Membrane</keyword>
<evidence type="ECO:0000256" key="1">
    <source>
        <dbReference type="SAM" id="MobiDB-lite"/>
    </source>
</evidence>
<feature type="compositionally biased region" description="Polar residues" evidence="1">
    <location>
        <begin position="90"/>
        <end position="128"/>
    </location>
</feature>
<feature type="compositionally biased region" description="Low complexity" evidence="1">
    <location>
        <begin position="412"/>
        <end position="421"/>
    </location>
</feature>
<keyword evidence="4" id="KW-1185">Reference proteome</keyword>
<dbReference type="GeneID" id="54347553"/>
<reference evidence="3" key="1">
    <citation type="journal article" date="2020" name="Stud. Mycol.">
        <title>101 Dothideomycetes genomes: a test case for predicting lifestyles and emergence of pathogens.</title>
        <authorList>
            <person name="Haridas S."/>
            <person name="Albert R."/>
            <person name="Binder M."/>
            <person name="Bloem J."/>
            <person name="Labutti K."/>
            <person name="Salamov A."/>
            <person name="Andreopoulos B."/>
            <person name="Baker S."/>
            <person name="Barry K."/>
            <person name="Bills G."/>
            <person name="Bluhm B."/>
            <person name="Cannon C."/>
            <person name="Castanera R."/>
            <person name="Culley D."/>
            <person name="Daum C."/>
            <person name="Ezra D."/>
            <person name="Gonzalez J."/>
            <person name="Henrissat B."/>
            <person name="Kuo A."/>
            <person name="Liang C."/>
            <person name="Lipzen A."/>
            <person name="Lutzoni F."/>
            <person name="Magnuson J."/>
            <person name="Mondo S."/>
            <person name="Nolan M."/>
            <person name="Ohm R."/>
            <person name="Pangilinan J."/>
            <person name="Park H.-J."/>
            <person name="Ramirez L."/>
            <person name="Alfaro M."/>
            <person name="Sun H."/>
            <person name="Tritt A."/>
            <person name="Yoshinaga Y."/>
            <person name="Zwiers L.-H."/>
            <person name="Turgeon B."/>
            <person name="Goodwin S."/>
            <person name="Spatafora J."/>
            <person name="Crous P."/>
            <person name="Grigoriev I."/>
        </authorList>
    </citation>
    <scope>NUCLEOTIDE SEQUENCE</scope>
    <source>
        <strain evidence="3">CBS 183.55</strain>
    </source>
</reference>
<feature type="region of interest" description="Disordered" evidence="1">
    <location>
        <begin position="74"/>
        <end position="139"/>
    </location>
</feature>
<keyword evidence="2" id="KW-1133">Transmembrane helix</keyword>
<feature type="compositionally biased region" description="Low complexity" evidence="1">
    <location>
        <begin position="74"/>
        <end position="89"/>
    </location>
</feature>
<dbReference type="RefSeq" id="XP_033450347.1">
    <property type="nucleotide sequence ID" value="XM_033589904.1"/>
</dbReference>
<dbReference type="EMBL" id="ML978964">
    <property type="protein sequence ID" value="KAF1930099.1"/>
    <property type="molecule type" value="Genomic_DNA"/>
</dbReference>
<evidence type="ECO:0000256" key="2">
    <source>
        <dbReference type="SAM" id="Phobius"/>
    </source>
</evidence>
<dbReference type="AlphaFoldDB" id="A0A6A5RR38"/>
<feature type="region of interest" description="Disordered" evidence="1">
    <location>
        <begin position="404"/>
        <end position="434"/>
    </location>
</feature>
<name>A0A6A5RR38_9PLEO</name>
<dbReference type="Proteomes" id="UP000800082">
    <property type="component" value="Unassembled WGS sequence"/>
</dbReference>
<organism evidence="3 4">
    <name type="scientific">Didymella exigua CBS 183.55</name>
    <dbReference type="NCBI Taxonomy" id="1150837"/>
    <lineage>
        <taxon>Eukaryota</taxon>
        <taxon>Fungi</taxon>
        <taxon>Dikarya</taxon>
        <taxon>Ascomycota</taxon>
        <taxon>Pezizomycotina</taxon>
        <taxon>Dothideomycetes</taxon>
        <taxon>Pleosporomycetidae</taxon>
        <taxon>Pleosporales</taxon>
        <taxon>Pleosporineae</taxon>
        <taxon>Didymellaceae</taxon>
        <taxon>Didymella</taxon>
    </lineage>
</organism>
<feature type="transmembrane region" description="Helical" evidence="2">
    <location>
        <begin position="141"/>
        <end position="162"/>
    </location>
</feature>
<evidence type="ECO:0000313" key="3">
    <source>
        <dbReference type="EMBL" id="KAF1930099.1"/>
    </source>
</evidence>
<dbReference type="OrthoDB" id="3692863at2759"/>
<gene>
    <name evidence="3" type="ORF">M421DRAFT_3853</name>
</gene>
<sequence length="605" mass="64380">MQQSSLAATVGSSGIVNITTTETPEFGITFSLSIPPTGTTLGTGPASNATQVEALQTSSVPLVINSTTAGLLTSNTSDSASDSPSETQSAKSISSSDGTPATDGSSTEDAKTTASPHVPTSSPSQTAAAVSPPPLTTSQTAGVAVGATTGLLIAVVAVIFIARRYYVTKQGNRMSTGSIYPKIAYLYDPKTSGDGGDTDALMSGATGGPNDTVRGAARGVSIHTQRHSTVTMPVTRFTSPGNPFVRAVCDPAIHRYSEYARVNTARALSSAVAGYGGTPDHSSLYTKYPPDVTDPFNDYVIPSPIFAPFSPDDIRRPELRTPRNVEGERGQYLQMAVNPYAYLNTPASMYPPVSPYERSSTQGPLLANDARRQTIDSDPFADPFEHDLLLHVNEQDRTSDSVTIFAPSPNLVTPRTPRTPVGPKLPVRQPNSMTSAKSLLSPVAAKYLHEAQEVKIPQKSVASPVLVQVGRYSVIKPFSPPPTAPEPLGWDDIKHDSEKHFSDEQSIPAPLKFASPVIRKKPVPKSHARTKPSLIGAGQILLAGNGLPLTVKIPHRYSKSVGLDVPRAHVRPDPAHEELSRDPIVREKRSRELRFADPALIGKEF</sequence>
<proteinExistence type="predicted"/>
<evidence type="ECO:0000313" key="4">
    <source>
        <dbReference type="Proteomes" id="UP000800082"/>
    </source>
</evidence>
<evidence type="ECO:0008006" key="5">
    <source>
        <dbReference type="Google" id="ProtNLM"/>
    </source>
</evidence>
<keyword evidence="2" id="KW-0812">Transmembrane</keyword>